<keyword evidence="3" id="KW-1185">Reference proteome</keyword>
<feature type="region of interest" description="Disordered" evidence="1">
    <location>
        <begin position="51"/>
        <end position="104"/>
    </location>
</feature>
<organism evidence="2 3">
    <name type="scientific">Heterobasidion irregulare (strain TC 32-1)</name>
    <dbReference type="NCBI Taxonomy" id="747525"/>
    <lineage>
        <taxon>Eukaryota</taxon>
        <taxon>Fungi</taxon>
        <taxon>Dikarya</taxon>
        <taxon>Basidiomycota</taxon>
        <taxon>Agaricomycotina</taxon>
        <taxon>Agaricomycetes</taxon>
        <taxon>Russulales</taxon>
        <taxon>Bondarzewiaceae</taxon>
        <taxon>Heterobasidion</taxon>
        <taxon>Heterobasidion annosum species complex</taxon>
    </lineage>
</organism>
<protein>
    <submittedName>
        <fullName evidence="2">Uncharacterized protein</fullName>
    </submittedName>
</protein>
<dbReference type="AlphaFoldDB" id="W4JW85"/>
<dbReference type="InParanoid" id="W4JW85"/>
<evidence type="ECO:0000313" key="3">
    <source>
        <dbReference type="Proteomes" id="UP000030671"/>
    </source>
</evidence>
<reference evidence="2 3" key="1">
    <citation type="journal article" date="2012" name="New Phytol.">
        <title>Insight into trade-off between wood decay and parasitism from the genome of a fungal forest pathogen.</title>
        <authorList>
            <person name="Olson A."/>
            <person name="Aerts A."/>
            <person name="Asiegbu F."/>
            <person name="Belbahri L."/>
            <person name="Bouzid O."/>
            <person name="Broberg A."/>
            <person name="Canback B."/>
            <person name="Coutinho P.M."/>
            <person name="Cullen D."/>
            <person name="Dalman K."/>
            <person name="Deflorio G."/>
            <person name="van Diepen L.T."/>
            <person name="Dunand C."/>
            <person name="Duplessis S."/>
            <person name="Durling M."/>
            <person name="Gonthier P."/>
            <person name="Grimwood J."/>
            <person name="Fossdal C.G."/>
            <person name="Hansson D."/>
            <person name="Henrissat B."/>
            <person name="Hietala A."/>
            <person name="Himmelstrand K."/>
            <person name="Hoffmeister D."/>
            <person name="Hogberg N."/>
            <person name="James T.Y."/>
            <person name="Karlsson M."/>
            <person name="Kohler A."/>
            <person name="Kues U."/>
            <person name="Lee Y.H."/>
            <person name="Lin Y.C."/>
            <person name="Lind M."/>
            <person name="Lindquist E."/>
            <person name="Lombard V."/>
            <person name="Lucas S."/>
            <person name="Lunden K."/>
            <person name="Morin E."/>
            <person name="Murat C."/>
            <person name="Park J."/>
            <person name="Raffaello T."/>
            <person name="Rouze P."/>
            <person name="Salamov A."/>
            <person name="Schmutz J."/>
            <person name="Solheim H."/>
            <person name="Stahlberg J."/>
            <person name="Velez H."/>
            <person name="de Vries R.P."/>
            <person name="Wiebenga A."/>
            <person name="Woodward S."/>
            <person name="Yakovlev I."/>
            <person name="Garbelotto M."/>
            <person name="Martin F."/>
            <person name="Grigoriev I.V."/>
            <person name="Stenlid J."/>
        </authorList>
    </citation>
    <scope>NUCLEOTIDE SEQUENCE [LARGE SCALE GENOMIC DNA]</scope>
    <source>
        <strain evidence="2 3">TC 32-1</strain>
    </source>
</reference>
<proteinExistence type="predicted"/>
<evidence type="ECO:0000256" key="1">
    <source>
        <dbReference type="SAM" id="MobiDB-lite"/>
    </source>
</evidence>
<feature type="compositionally biased region" description="Polar residues" evidence="1">
    <location>
        <begin position="55"/>
        <end position="78"/>
    </location>
</feature>
<dbReference type="GeneID" id="20675360"/>
<dbReference type="Proteomes" id="UP000030671">
    <property type="component" value="Unassembled WGS sequence"/>
</dbReference>
<sequence>MVTFHVNTKPKGFASDTVALATLIFGDRRSIEKPDVWTSIVTKRNHHAHCAGTLGSFNSAEQSTASSSLRVGPSQTEQEPPPPAAEKGDTERPTQSPPTAHMHV</sequence>
<accession>W4JW85</accession>
<dbReference type="HOGENOM" id="CLU_2250497_0_0_1"/>
<gene>
    <name evidence="2" type="ORF">HETIRDRAFT_441371</name>
</gene>
<evidence type="ECO:0000313" key="2">
    <source>
        <dbReference type="EMBL" id="ETW77734.1"/>
    </source>
</evidence>
<name>W4JW85_HETIT</name>
<dbReference type="RefSeq" id="XP_009549769.1">
    <property type="nucleotide sequence ID" value="XM_009551474.1"/>
</dbReference>
<dbReference type="KEGG" id="hir:HETIRDRAFT_441371"/>
<dbReference type="EMBL" id="KI925462">
    <property type="protein sequence ID" value="ETW77734.1"/>
    <property type="molecule type" value="Genomic_DNA"/>
</dbReference>